<evidence type="ECO:0000313" key="2">
    <source>
        <dbReference type="Proteomes" id="UP001372834"/>
    </source>
</evidence>
<dbReference type="EMBL" id="JAWJWE010000004">
    <property type="protein sequence ID" value="KAK6636940.1"/>
    <property type="molecule type" value="Genomic_DNA"/>
</dbReference>
<name>A0AAN8SA07_POLSC</name>
<reference evidence="1 2" key="1">
    <citation type="submission" date="2023-10" db="EMBL/GenBank/DDBJ databases">
        <title>Genomes of two closely related lineages of the louse Polyplax serrata with different host specificities.</title>
        <authorList>
            <person name="Martinu J."/>
            <person name="Tarabai H."/>
            <person name="Stefka J."/>
            <person name="Hypsa V."/>
        </authorList>
    </citation>
    <scope>NUCLEOTIDE SEQUENCE [LARGE SCALE GENOMIC DNA]</scope>
    <source>
        <strain evidence="1">HR10_N</strain>
    </source>
</reference>
<dbReference type="Proteomes" id="UP001372834">
    <property type="component" value="Unassembled WGS sequence"/>
</dbReference>
<evidence type="ECO:0000313" key="1">
    <source>
        <dbReference type="EMBL" id="KAK6636940.1"/>
    </source>
</evidence>
<organism evidence="1 2">
    <name type="scientific">Polyplax serrata</name>
    <name type="common">Common mouse louse</name>
    <dbReference type="NCBI Taxonomy" id="468196"/>
    <lineage>
        <taxon>Eukaryota</taxon>
        <taxon>Metazoa</taxon>
        <taxon>Ecdysozoa</taxon>
        <taxon>Arthropoda</taxon>
        <taxon>Hexapoda</taxon>
        <taxon>Insecta</taxon>
        <taxon>Pterygota</taxon>
        <taxon>Neoptera</taxon>
        <taxon>Paraneoptera</taxon>
        <taxon>Psocodea</taxon>
        <taxon>Troctomorpha</taxon>
        <taxon>Phthiraptera</taxon>
        <taxon>Anoplura</taxon>
        <taxon>Polyplacidae</taxon>
        <taxon>Polyplax</taxon>
    </lineage>
</organism>
<proteinExistence type="predicted"/>
<accession>A0AAN8SA07</accession>
<sequence length="120" mass="13719">MVRNSRAPAWDDGDGKPDIWLPRVQMPFNQAIATEWKRKAIESFCADEDKTVTYADDLTLHQGTFTAFPLSPVAKFQVRECSLPPVGHEKKGILNDHYEHHKEMVLHIFYSPWKETPGPG</sequence>
<gene>
    <name evidence="1" type="ORF">RUM43_010604</name>
</gene>
<comment type="caution">
    <text evidence="1">The sequence shown here is derived from an EMBL/GenBank/DDBJ whole genome shotgun (WGS) entry which is preliminary data.</text>
</comment>
<dbReference type="AlphaFoldDB" id="A0AAN8SA07"/>
<protein>
    <submittedName>
        <fullName evidence="1">Uncharacterized protein</fullName>
    </submittedName>
</protein>